<organism evidence="2">
    <name type="scientific">Anopheles sinensis</name>
    <name type="common">Mosquito</name>
    <dbReference type="NCBI Taxonomy" id="74873"/>
    <lineage>
        <taxon>Eukaryota</taxon>
        <taxon>Metazoa</taxon>
        <taxon>Ecdysozoa</taxon>
        <taxon>Arthropoda</taxon>
        <taxon>Hexapoda</taxon>
        <taxon>Insecta</taxon>
        <taxon>Pterygota</taxon>
        <taxon>Neoptera</taxon>
        <taxon>Endopterygota</taxon>
        <taxon>Diptera</taxon>
        <taxon>Nematocera</taxon>
        <taxon>Culicoidea</taxon>
        <taxon>Culicidae</taxon>
        <taxon>Anophelinae</taxon>
        <taxon>Anopheles</taxon>
    </lineage>
</organism>
<feature type="region of interest" description="Disordered" evidence="1">
    <location>
        <begin position="1"/>
        <end position="59"/>
    </location>
</feature>
<gene>
    <name evidence="2" type="ORF">ZHAS_00020163</name>
</gene>
<accession>A0A084WP39</accession>
<evidence type="ECO:0000313" key="3">
    <source>
        <dbReference type="EnsemblMetazoa" id="ASIC020163-PA"/>
    </source>
</evidence>
<reference evidence="3" key="2">
    <citation type="submission" date="2020-05" db="UniProtKB">
        <authorList>
            <consortium name="EnsemblMetazoa"/>
        </authorList>
    </citation>
    <scope>IDENTIFICATION</scope>
</reference>
<dbReference type="VEuPathDB" id="VectorBase:ASIC020163"/>
<feature type="compositionally biased region" description="Basic and acidic residues" evidence="1">
    <location>
        <begin position="124"/>
        <end position="145"/>
    </location>
</feature>
<dbReference type="EMBL" id="ATLV01024873">
    <property type="status" value="NOT_ANNOTATED_CDS"/>
    <property type="molecule type" value="Genomic_DNA"/>
</dbReference>
<dbReference type="EnsemblMetazoa" id="ASIC020163-RA">
    <property type="protein sequence ID" value="ASIC020163-PA"/>
    <property type="gene ID" value="ASIC020163"/>
</dbReference>
<keyword evidence="4" id="KW-1185">Reference proteome</keyword>
<sequence>MPQSRANLGFSGNHKDRKAVTTCHPVARPSEGATRLESVDSKSATPASAANDPEADRNKRHLGFGGIGIGVGLIGGGMGSTRTITTATAADTVDTMVVDTVDTMVVDTVDTMAVASVVRTVADSEDRTEEVSEDRTVEVSEDRTEVMPTDTSTATDRGTVVDSSARGPGHNRII</sequence>
<evidence type="ECO:0000256" key="1">
    <source>
        <dbReference type="SAM" id="MobiDB-lite"/>
    </source>
</evidence>
<dbReference type="Proteomes" id="UP000030765">
    <property type="component" value="Unassembled WGS sequence"/>
</dbReference>
<evidence type="ECO:0000313" key="4">
    <source>
        <dbReference type="Proteomes" id="UP000030765"/>
    </source>
</evidence>
<name>A0A084WP39_ANOSI</name>
<proteinExistence type="predicted"/>
<dbReference type="EMBL" id="KE525363">
    <property type="protein sequence ID" value="KFB51983.1"/>
    <property type="molecule type" value="Genomic_DNA"/>
</dbReference>
<dbReference type="EMBL" id="ATLV01024874">
    <property type="status" value="NOT_ANNOTATED_CDS"/>
    <property type="molecule type" value="Genomic_DNA"/>
</dbReference>
<reference evidence="2 4" key="1">
    <citation type="journal article" date="2014" name="BMC Genomics">
        <title>Genome sequence of Anopheles sinensis provides insight into genetics basis of mosquito competence for malaria parasites.</title>
        <authorList>
            <person name="Zhou D."/>
            <person name="Zhang D."/>
            <person name="Ding G."/>
            <person name="Shi L."/>
            <person name="Hou Q."/>
            <person name="Ye Y."/>
            <person name="Xu Y."/>
            <person name="Zhou H."/>
            <person name="Xiong C."/>
            <person name="Li S."/>
            <person name="Yu J."/>
            <person name="Hong S."/>
            <person name="Yu X."/>
            <person name="Zou P."/>
            <person name="Chen C."/>
            <person name="Chang X."/>
            <person name="Wang W."/>
            <person name="Lv Y."/>
            <person name="Sun Y."/>
            <person name="Ma L."/>
            <person name="Shen B."/>
            <person name="Zhu C."/>
        </authorList>
    </citation>
    <scope>NUCLEOTIDE SEQUENCE [LARGE SCALE GENOMIC DNA]</scope>
</reference>
<protein>
    <submittedName>
        <fullName evidence="2 3">Uncharacterized protein</fullName>
    </submittedName>
</protein>
<dbReference type="AlphaFoldDB" id="A0A084WP39"/>
<feature type="region of interest" description="Disordered" evidence="1">
    <location>
        <begin position="124"/>
        <end position="174"/>
    </location>
</feature>
<evidence type="ECO:0000313" key="2">
    <source>
        <dbReference type="EMBL" id="KFB51983.1"/>
    </source>
</evidence>